<evidence type="ECO:0000313" key="7">
    <source>
        <dbReference type="EMBL" id="JAS23950.1"/>
    </source>
</evidence>
<evidence type="ECO:0000256" key="3">
    <source>
        <dbReference type="ARBA" id="ARBA00022741"/>
    </source>
</evidence>
<dbReference type="Gene3D" id="2.40.30.10">
    <property type="entry name" value="Translation factors"/>
    <property type="match status" value="1"/>
</dbReference>
<dbReference type="PANTHER" id="PTHR43381">
    <property type="entry name" value="TRANSLATION INITIATION FACTOR IF-2-RELATED"/>
    <property type="match status" value="1"/>
</dbReference>
<evidence type="ECO:0000256" key="2">
    <source>
        <dbReference type="ARBA" id="ARBA00022540"/>
    </source>
</evidence>
<keyword evidence="5" id="KW-0342">GTP-binding</keyword>
<sequence length="448" mass="51400">MKKKMKRPAIIGIMGHVNHGKTSLLDYIKKTNIVSKEIGNITQNINIYNIETLIGSLTFIDTPGHEAFSHMRILGTKIIDIMLLIIAADDGIMPQTKEVISYILKNKIPLIVVITKIDKLNINIKKIKIQLNNLGIILDKNGGDVLFVKFSSKTGKGYIKLMNSIKLIIDILNIEFKEKENSKGIIIESTLNKKKGPLVIVLSKFGILKKKDFMITKSSYGKIKSILNEDLKNIDFLYPSIPGIIQGLNTLPNSGEKFFIISNKKEIKKKIFNISLKKKKNNKIIFKKNKNSKNYKGKKINLILKTFNYGIQKSILNILTKFYNKYGKIKIVNYSIGDININDIILSKNTNSIILAFNLYENKQILNFKKKYNVKIYYFYIIYDILKKLKKLTFLKKIKNKKKIILLGNAEIKKKIKKECEIIAGCYITKGKIKINSFIILKRNNFII</sequence>
<dbReference type="SUPFAM" id="SSF52540">
    <property type="entry name" value="P-loop containing nucleoside triphosphate hydrolases"/>
    <property type="match status" value="1"/>
</dbReference>
<dbReference type="Pfam" id="PF11987">
    <property type="entry name" value="IF-2"/>
    <property type="match status" value="1"/>
</dbReference>
<keyword evidence="3" id="KW-0547">Nucleotide-binding</keyword>
<comment type="similarity">
    <text evidence="1">Belongs to the TRAFAC class translation factor GTPase superfamily. Classic translation factor GTPase family. IF-2 subfamily.</text>
</comment>
<dbReference type="InterPro" id="IPR015760">
    <property type="entry name" value="TIF_IF2"/>
</dbReference>
<name>A0A1B6DE86_9HEMI</name>
<dbReference type="GO" id="GO:0005525">
    <property type="term" value="F:GTP binding"/>
    <property type="evidence" value="ECO:0007669"/>
    <property type="project" value="UniProtKB-KW"/>
</dbReference>
<keyword evidence="4" id="KW-0648">Protein biosynthesis</keyword>
<dbReference type="PANTHER" id="PTHR43381:SF5">
    <property type="entry name" value="TR-TYPE G DOMAIN-CONTAINING PROTEIN"/>
    <property type="match status" value="1"/>
</dbReference>
<protein>
    <recommendedName>
        <fullName evidence="6">Tr-type G domain-containing protein</fullName>
    </recommendedName>
</protein>
<dbReference type="SUPFAM" id="SSF52156">
    <property type="entry name" value="Initiation factor IF2/eIF5b, domain 3"/>
    <property type="match status" value="1"/>
</dbReference>
<dbReference type="SUPFAM" id="SSF50447">
    <property type="entry name" value="Translation proteins"/>
    <property type="match status" value="1"/>
</dbReference>
<dbReference type="InterPro" id="IPR027417">
    <property type="entry name" value="P-loop_NTPase"/>
</dbReference>
<dbReference type="CDD" id="cd01887">
    <property type="entry name" value="IF2_eIF5B"/>
    <property type="match status" value="1"/>
</dbReference>
<evidence type="ECO:0000256" key="1">
    <source>
        <dbReference type="ARBA" id="ARBA00007733"/>
    </source>
</evidence>
<dbReference type="Gene3D" id="3.40.50.300">
    <property type="entry name" value="P-loop containing nucleotide triphosphate hydrolases"/>
    <property type="match status" value="1"/>
</dbReference>
<dbReference type="Gene3D" id="3.40.50.10050">
    <property type="entry name" value="Translation initiation factor IF- 2, domain 3"/>
    <property type="match status" value="1"/>
</dbReference>
<evidence type="ECO:0000256" key="5">
    <source>
        <dbReference type="ARBA" id="ARBA00023134"/>
    </source>
</evidence>
<dbReference type="EMBL" id="GEDC01013348">
    <property type="protein sequence ID" value="JAS23950.1"/>
    <property type="molecule type" value="Transcribed_RNA"/>
</dbReference>
<dbReference type="InterPro" id="IPR023115">
    <property type="entry name" value="TIF_IF2_dom3"/>
</dbReference>
<dbReference type="InterPro" id="IPR009000">
    <property type="entry name" value="Transl_B-barrel_sf"/>
</dbReference>
<dbReference type="GO" id="GO:0005737">
    <property type="term" value="C:cytoplasm"/>
    <property type="evidence" value="ECO:0007669"/>
    <property type="project" value="TreeGrafter"/>
</dbReference>
<proteinExistence type="inferred from homology"/>
<dbReference type="Pfam" id="PF00009">
    <property type="entry name" value="GTP_EFTU"/>
    <property type="match status" value="1"/>
</dbReference>
<dbReference type="InterPro" id="IPR036925">
    <property type="entry name" value="TIF_IF2_dom3_sf"/>
</dbReference>
<dbReference type="GO" id="GO:0003924">
    <property type="term" value="F:GTPase activity"/>
    <property type="evidence" value="ECO:0007669"/>
    <property type="project" value="InterPro"/>
</dbReference>
<evidence type="ECO:0000313" key="8">
    <source>
        <dbReference type="EMBL" id="JAS26034.1"/>
    </source>
</evidence>
<dbReference type="GO" id="GO:0003743">
    <property type="term" value="F:translation initiation factor activity"/>
    <property type="evidence" value="ECO:0007669"/>
    <property type="project" value="UniProtKB-KW"/>
</dbReference>
<feature type="domain" description="Tr-type G" evidence="6">
    <location>
        <begin position="6"/>
        <end position="173"/>
    </location>
</feature>
<evidence type="ECO:0000256" key="4">
    <source>
        <dbReference type="ARBA" id="ARBA00022917"/>
    </source>
</evidence>
<accession>A0A1B6DE86</accession>
<dbReference type="Pfam" id="PF22042">
    <property type="entry name" value="EF-G_D2"/>
    <property type="match status" value="1"/>
</dbReference>
<dbReference type="AlphaFoldDB" id="A0A1B6DE86"/>
<dbReference type="PROSITE" id="PS51722">
    <property type="entry name" value="G_TR_2"/>
    <property type="match status" value="1"/>
</dbReference>
<dbReference type="EMBL" id="GEDC01011264">
    <property type="protein sequence ID" value="JAS26034.1"/>
    <property type="molecule type" value="Transcribed_RNA"/>
</dbReference>
<evidence type="ECO:0000259" key="6">
    <source>
        <dbReference type="PROSITE" id="PS51722"/>
    </source>
</evidence>
<dbReference type="NCBIfam" id="TIGR00231">
    <property type="entry name" value="small_GTP"/>
    <property type="match status" value="1"/>
</dbReference>
<reference evidence="7" key="1">
    <citation type="submission" date="2015-12" db="EMBL/GenBank/DDBJ databases">
        <title>De novo transcriptome assembly of four potential Pierce s Disease insect vectors from Arizona vineyards.</title>
        <authorList>
            <person name="Tassone E.E."/>
        </authorList>
    </citation>
    <scope>NUCLEOTIDE SEQUENCE</scope>
</reference>
<dbReference type="FunFam" id="3.40.50.300:FF:000019">
    <property type="entry name" value="Translation initiation factor IF-2"/>
    <property type="match status" value="1"/>
</dbReference>
<organism evidence="7">
    <name type="scientific">Clastoptera arizonana</name>
    <name type="common">Arizona spittle bug</name>
    <dbReference type="NCBI Taxonomy" id="38151"/>
    <lineage>
        <taxon>Eukaryota</taxon>
        <taxon>Metazoa</taxon>
        <taxon>Ecdysozoa</taxon>
        <taxon>Arthropoda</taxon>
        <taxon>Hexapoda</taxon>
        <taxon>Insecta</taxon>
        <taxon>Pterygota</taxon>
        <taxon>Neoptera</taxon>
        <taxon>Paraneoptera</taxon>
        <taxon>Hemiptera</taxon>
        <taxon>Auchenorrhyncha</taxon>
        <taxon>Cercopoidea</taxon>
        <taxon>Clastopteridae</taxon>
        <taxon>Clastoptera</taxon>
    </lineage>
</organism>
<keyword evidence="2" id="KW-0396">Initiation factor</keyword>
<dbReference type="InterPro" id="IPR005225">
    <property type="entry name" value="Small_GTP-bd"/>
</dbReference>
<gene>
    <name evidence="7" type="ORF">g.353</name>
    <name evidence="8" type="ORF">g.355</name>
</gene>
<dbReference type="InterPro" id="IPR053905">
    <property type="entry name" value="EF-G-like_DII"/>
</dbReference>
<dbReference type="InterPro" id="IPR000795">
    <property type="entry name" value="T_Tr_GTP-bd_dom"/>
</dbReference>